<accession>A0A172QW02</accession>
<dbReference type="InterPro" id="IPR000551">
    <property type="entry name" value="MerR-type_HTH_dom"/>
</dbReference>
<dbReference type="Pfam" id="PF13411">
    <property type="entry name" value="MerR_1"/>
    <property type="match status" value="1"/>
</dbReference>
<dbReference type="SMART" id="SM00422">
    <property type="entry name" value="HTH_MERR"/>
    <property type="match status" value="1"/>
</dbReference>
<dbReference type="Proteomes" id="UP000076929">
    <property type="component" value="Chromosome"/>
</dbReference>
<keyword evidence="1" id="KW-0678">Repressor</keyword>
<gene>
    <name evidence="6" type="ORF">ccrud_11745</name>
</gene>
<evidence type="ECO:0000256" key="4">
    <source>
        <dbReference type="ARBA" id="ARBA00023163"/>
    </source>
</evidence>
<protein>
    <submittedName>
        <fullName evidence="6">MerR family transcriptional regulator</fullName>
    </submittedName>
</protein>
<dbReference type="AlphaFoldDB" id="A0A172QW02"/>
<dbReference type="OrthoDB" id="9809391at2"/>
<evidence type="ECO:0000313" key="6">
    <source>
        <dbReference type="EMBL" id="ANE04800.1"/>
    </source>
</evidence>
<dbReference type="Pfam" id="PF07739">
    <property type="entry name" value="TipAS"/>
    <property type="match status" value="1"/>
</dbReference>
<reference evidence="6 7" key="1">
    <citation type="submission" date="2016-05" db="EMBL/GenBank/DDBJ databases">
        <title>Complete genome sequence of Corynebacterium crudilactis, a new Corynebacterium species isolated from raw cow's milk.</title>
        <authorList>
            <person name="Christian R."/>
            <person name="Zimmermann J."/>
            <person name="Lipski A."/>
            <person name="Kalinowski J."/>
        </authorList>
    </citation>
    <scope>NUCLEOTIDE SEQUENCE [LARGE SCALE GENOMIC DNA]</scope>
    <source>
        <strain evidence="6 7">JZ16</strain>
    </source>
</reference>
<dbReference type="SUPFAM" id="SSF46955">
    <property type="entry name" value="Putative DNA-binding domain"/>
    <property type="match status" value="1"/>
</dbReference>
<dbReference type="EMBL" id="CP015622">
    <property type="protein sequence ID" value="ANE04800.1"/>
    <property type="molecule type" value="Genomic_DNA"/>
</dbReference>
<keyword evidence="2" id="KW-0805">Transcription regulation</keyword>
<keyword evidence="7" id="KW-1185">Reference proteome</keyword>
<dbReference type="InterPro" id="IPR047057">
    <property type="entry name" value="MerR_fam"/>
</dbReference>
<evidence type="ECO:0000256" key="2">
    <source>
        <dbReference type="ARBA" id="ARBA00023015"/>
    </source>
</evidence>
<dbReference type="GO" id="GO:0003700">
    <property type="term" value="F:DNA-binding transcription factor activity"/>
    <property type="evidence" value="ECO:0007669"/>
    <property type="project" value="InterPro"/>
</dbReference>
<proteinExistence type="predicted"/>
<dbReference type="PROSITE" id="PS50937">
    <property type="entry name" value="HTH_MERR_2"/>
    <property type="match status" value="1"/>
</dbReference>
<dbReference type="Gene3D" id="1.10.1660.10">
    <property type="match status" value="1"/>
</dbReference>
<dbReference type="STRING" id="1652495.ccrud_11745"/>
<sequence>MTDDRTIGETAELLGVTTRTLRHWDSIGLLQPSWRTTTDYRLYTEADLERALQILLYRAAGIPLKDIAEVLERPASAAQHLQRQRELLVEQIGQLHRMVRAVDEILGKDEVGVNEKFEIFGEDLPKYQEEAFERWGDTPEWAESQKVQAQMTAEDFQEAKDKHEGFVEKLIDASQRGVAPGSEEGNKLALEHRASISQWYSVSPNKQVILARMYVEDERFNATYQGKASYLLTLIEALAQLEGIDLENVEWE</sequence>
<name>A0A172QW02_9CORY</name>
<dbReference type="CDD" id="cd01106">
    <property type="entry name" value="HTH_TipAL-Mta"/>
    <property type="match status" value="1"/>
</dbReference>
<evidence type="ECO:0000256" key="1">
    <source>
        <dbReference type="ARBA" id="ARBA00022491"/>
    </source>
</evidence>
<feature type="domain" description="HTH merR-type" evidence="5">
    <location>
        <begin position="6"/>
        <end position="73"/>
    </location>
</feature>
<keyword evidence="4" id="KW-0804">Transcription</keyword>
<dbReference type="GO" id="GO:0003677">
    <property type="term" value="F:DNA binding"/>
    <property type="evidence" value="ECO:0007669"/>
    <property type="project" value="UniProtKB-KW"/>
</dbReference>
<dbReference type="InterPro" id="IPR012925">
    <property type="entry name" value="TipAS_dom"/>
</dbReference>
<dbReference type="Gene3D" id="1.10.490.50">
    <property type="entry name" value="Antibiotic binding domain of TipA-like multidrug resistance regulators"/>
    <property type="match status" value="1"/>
</dbReference>
<dbReference type="PANTHER" id="PTHR30204">
    <property type="entry name" value="REDOX-CYCLING DRUG-SENSING TRANSCRIPTIONAL ACTIVATOR SOXR"/>
    <property type="match status" value="1"/>
</dbReference>
<dbReference type="SUPFAM" id="SSF89082">
    <property type="entry name" value="Antibiotic binding domain of TipA-like multidrug resistance regulators"/>
    <property type="match status" value="1"/>
</dbReference>
<evidence type="ECO:0000256" key="3">
    <source>
        <dbReference type="ARBA" id="ARBA00023125"/>
    </source>
</evidence>
<dbReference type="KEGG" id="ccjz:ccrud_11745"/>
<dbReference type="InterPro" id="IPR009061">
    <property type="entry name" value="DNA-bd_dom_put_sf"/>
</dbReference>
<keyword evidence="3" id="KW-0238">DNA-binding</keyword>
<evidence type="ECO:0000313" key="7">
    <source>
        <dbReference type="Proteomes" id="UP000076929"/>
    </source>
</evidence>
<evidence type="ECO:0000259" key="5">
    <source>
        <dbReference type="PROSITE" id="PS50937"/>
    </source>
</evidence>
<dbReference type="InterPro" id="IPR036244">
    <property type="entry name" value="TipA-like_antibiotic-bd"/>
</dbReference>
<dbReference type="PANTHER" id="PTHR30204:SF69">
    <property type="entry name" value="MERR-FAMILY TRANSCRIPTIONAL REGULATOR"/>
    <property type="match status" value="1"/>
</dbReference>
<dbReference type="PRINTS" id="PR00040">
    <property type="entry name" value="HTHMERR"/>
</dbReference>
<organism evidence="6 7">
    <name type="scientific">Corynebacterium crudilactis</name>
    <dbReference type="NCBI Taxonomy" id="1652495"/>
    <lineage>
        <taxon>Bacteria</taxon>
        <taxon>Bacillati</taxon>
        <taxon>Actinomycetota</taxon>
        <taxon>Actinomycetes</taxon>
        <taxon>Mycobacteriales</taxon>
        <taxon>Corynebacteriaceae</taxon>
        <taxon>Corynebacterium</taxon>
    </lineage>
</organism>
<dbReference type="RefSeq" id="WP_066567918.1">
    <property type="nucleotide sequence ID" value="NZ_CP015622.1"/>
</dbReference>